<accession>A0A317WNB1</accession>
<protein>
    <submittedName>
        <fullName evidence="1">Uncharacterized protein</fullName>
    </submittedName>
</protein>
<dbReference type="AlphaFoldDB" id="A0A317WNB1"/>
<keyword evidence="2" id="KW-1185">Reference proteome</keyword>
<evidence type="ECO:0000313" key="2">
    <source>
        <dbReference type="Proteomes" id="UP000246702"/>
    </source>
</evidence>
<gene>
    <name evidence="1" type="ORF">BO94DRAFT_55700</name>
</gene>
<evidence type="ECO:0000313" key="1">
    <source>
        <dbReference type="EMBL" id="PWY87833.1"/>
    </source>
</evidence>
<proteinExistence type="predicted"/>
<sequence>MYFCYCSFFYCLHLNCNTSSMLYHRCSIFELAYCCLHDCEDLSGSPFSSDAEDIHSGFWNNITHDGRHFPIHHCVYKTASKPKTNKAILLNSYMAPCTFLFTIACMKLPLSLGQTKSYSTAHTLADPMRHYLRFLRASKAPFETEEEAVLETRSSATVKQPILLDLYQP</sequence>
<dbReference type="Proteomes" id="UP000246702">
    <property type="component" value="Unassembled WGS sequence"/>
</dbReference>
<dbReference type="RefSeq" id="XP_025467616.1">
    <property type="nucleotide sequence ID" value="XM_025613909.1"/>
</dbReference>
<comment type="caution">
    <text evidence="1">The sequence shown here is derived from an EMBL/GenBank/DDBJ whole genome shotgun (WGS) entry which is preliminary data.</text>
</comment>
<organism evidence="1 2">
    <name type="scientific">Aspergillus sclerotioniger CBS 115572</name>
    <dbReference type="NCBI Taxonomy" id="1450535"/>
    <lineage>
        <taxon>Eukaryota</taxon>
        <taxon>Fungi</taxon>
        <taxon>Dikarya</taxon>
        <taxon>Ascomycota</taxon>
        <taxon>Pezizomycotina</taxon>
        <taxon>Eurotiomycetes</taxon>
        <taxon>Eurotiomycetidae</taxon>
        <taxon>Eurotiales</taxon>
        <taxon>Aspergillaceae</taxon>
        <taxon>Aspergillus</taxon>
        <taxon>Aspergillus subgen. Circumdati</taxon>
    </lineage>
</organism>
<name>A0A317WNB1_9EURO</name>
<dbReference type="GeneID" id="37116052"/>
<dbReference type="EMBL" id="MSFK01000013">
    <property type="protein sequence ID" value="PWY87833.1"/>
    <property type="molecule type" value="Genomic_DNA"/>
</dbReference>
<reference evidence="1 2" key="1">
    <citation type="submission" date="2016-12" db="EMBL/GenBank/DDBJ databases">
        <title>The genomes of Aspergillus section Nigri reveals drivers in fungal speciation.</title>
        <authorList>
            <consortium name="DOE Joint Genome Institute"/>
            <person name="Vesth T.C."/>
            <person name="Nybo J."/>
            <person name="Theobald S."/>
            <person name="Brandl J."/>
            <person name="Frisvad J.C."/>
            <person name="Nielsen K.F."/>
            <person name="Lyhne E.K."/>
            <person name="Kogle M.E."/>
            <person name="Kuo A."/>
            <person name="Riley R."/>
            <person name="Clum A."/>
            <person name="Nolan M."/>
            <person name="Lipzen A."/>
            <person name="Salamov A."/>
            <person name="Henrissat B."/>
            <person name="Wiebenga A."/>
            <person name="De Vries R.P."/>
            <person name="Grigoriev I.V."/>
            <person name="Mortensen U.H."/>
            <person name="Andersen M.R."/>
            <person name="Baker S.E."/>
        </authorList>
    </citation>
    <scope>NUCLEOTIDE SEQUENCE [LARGE SCALE GENOMIC DNA]</scope>
    <source>
        <strain evidence="1 2">CBS 115572</strain>
    </source>
</reference>